<organism evidence="2 3">
    <name type="scientific">Methylobacterium aquaticum</name>
    <dbReference type="NCBI Taxonomy" id="270351"/>
    <lineage>
        <taxon>Bacteria</taxon>
        <taxon>Pseudomonadati</taxon>
        <taxon>Pseudomonadota</taxon>
        <taxon>Alphaproteobacteria</taxon>
        <taxon>Hyphomicrobiales</taxon>
        <taxon>Methylobacteriaceae</taxon>
        <taxon>Methylobacterium</taxon>
    </lineage>
</organism>
<dbReference type="Proteomes" id="UP000061432">
    <property type="component" value="Chromosome"/>
</dbReference>
<gene>
    <name evidence="2" type="primary">tra5</name>
    <name evidence="2" type="ORF">Maq22A_c07270</name>
</gene>
<dbReference type="PANTHER" id="PTHR46889:SF4">
    <property type="entry name" value="TRANSPOSASE INSO FOR INSERTION SEQUENCE ELEMENT IS911B-RELATED"/>
    <property type="match status" value="1"/>
</dbReference>
<evidence type="ECO:0000313" key="3">
    <source>
        <dbReference type="Proteomes" id="UP000061432"/>
    </source>
</evidence>
<dbReference type="GO" id="GO:0015074">
    <property type="term" value="P:DNA integration"/>
    <property type="evidence" value="ECO:0007669"/>
    <property type="project" value="InterPro"/>
</dbReference>
<dbReference type="GO" id="GO:0003676">
    <property type="term" value="F:nucleic acid binding"/>
    <property type="evidence" value="ECO:0007669"/>
    <property type="project" value="InterPro"/>
</dbReference>
<dbReference type="PANTHER" id="PTHR46889">
    <property type="entry name" value="TRANSPOSASE INSF FOR INSERTION SEQUENCE IS3B-RELATED"/>
    <property type="match status" value="1"/>
</dbReference>
<reference evidence="3" key="2">
    <citation type="submission" date="2015-01" db="EMBL/GenBank/DDBJ databases">
        <title>Complete genome sequence of Methylobacterium aquaticum strain 22A.</title>
        <authorList>
            <person name="Tani A."/>
            <person name="Ogura Y."/>
            <person name="Hayashi T."/>
        </authorList>
    </citation>
    <scope>NUCLEOTIDE SEQUENCE [LARGE SCALE GENOMIC DNA]</scope>
    <source>
        <strain evidence="3">MA-22A</strain>
    </source>
</reference>
<reference evidence="2 3" key="1">
    <citation type="journal article" date="2015" name="Genome Announc.">
        <title>Complete Genome Sequence of Methylobacterium aquaticum Strain 22A, Isolated from Racomitrium japonicum Moss.</title>
        <authorList>
            <person name="Tani A."/>
            <person name="Ogura Y."/>
            <person name="Hayashi T."/>
            <person name="Kimbara K."/>
        </authorList>
    </citation>
    <scope>NUCLEOTIDE SEQUENCE [LARGE SCALE GENOMIC DNA]</scope>
    <source>
        <strain evidence="2 3">MA-22A</strain>
    </source>
</reference>
<protein>
    <submittedName>
        <fullName evidence="2">Transposase</fullName>
    </submittedName>
</protein>
<dbReference type="EMBL" id="AP014704">
    <property type="protein sequence ID" value="BAQ44788.1"/>
    <property type="molecule type" value="Genomic_DNA"/>
</dbReference>
<dbReference type="InterPro" id="IPR036397">
    <property type="entry name" value="RNaseH_sf"/>
</dbReference>
<dbReference type="AlphaFoldDB" id="A0A0C6F8V0"/>
<name>A0A0C6F8V0_9HYPH</name>
<proteinExistence type="predicted"/>
<dbReference type="PROSITE" id="PS50994">
    <property type="entry name" value="INTEGRASE"/>
    <property type="match status" value="1"/>
</dbReference>
<dbReference type="InterPro" id="IPR012337">
    <property type="entry name" value="RNaseH-like_sf"/>
</dbReference>
<dbReference type="Gene3D" id="3.30.420.10">
    <property type="entry name" value="Ribonuclease H-like superfamily/Ribonuclease H"/>
    <property type="match status" value="1"/>
</dbReference>
<sequence length="110" mass="12620">MMATQRQRPPAGLIRHSDRGSQYAAEAYRRQLADIHAIPSMSRAGCCYDNAPMESFFHTLNVELVHQRRWATRDEARRDLVAYIAGYYNRQRLHSALGYITPEPAERNAG</sequence>
<dbReference type="SUPFAM" id="SSF53098">
    <property type="entry name" value="Ribonuclease H-like"/>
    <property type="match status" value="1"/>
</dbReference>
<dbReference type="Pfam" id="PF13683">
    <property type="entry name" value="rve_3"/>
    <property type="match status" value="1"/>
</dbReference>
<accession>A0A0C6F8V0</accession>
<dbReference type="InterPro" id="IPR050900">
    <property type="entry name" value="Transposase_IS3/IS150/IS904"/>
</dbReference>
<dbReference type="STRING" id="270351.Maq22A_c07270"/>
<dbReference type="InterPro" id="IPR001584">
    <property type="entry name" value="Integrase_cat-core"/>
</dbReference>
<evidence type="ECO:0000313" key="2">
    <source>
        <dbReference type="EMBL" id="BAQ44788.1"/>
    </source>
</evidence>
<dbReference type="KEGG" id="maqu:Maq22A_c07270"/>
<dbReference type="PATRIC" id="fig|270351.10.peg.1385"/>
<feature type="domain" description="Integrase catalytic" evidence="1">
    <location>
        <begin position="1"/>
        <end position="109"/>
    </location>
</feature>
<evidence type="ECO:0000259" key="1">
    <source>
        <dbReference type="PROSITE" id="PS50994"/>
    </source>
</evidence>